<organism evidence="3 4">
    <name type="scientific">Flemingia macrophylla</name>
    <dbReference type="NCBI Taxonomy" id="520843"/>
    <lineage>
        <taxon>Eukaryota</taxon>
        <taxon>Viridiplantae</taxon>
        <taxon>Streptophyta</taxon>
        <taxon>Embryophyta</taxon>
        <taxon>Tracheophyta</taxon>
        <taxon>Spermatophyta</taxon>
        <taxon>Magnoliopsida</taxon>
        <taxon>eudicotyledons</taxon>
        <taxon>Gunneridae</taxon>
        <taxon>Pentapetalae</taxon>
        <taxon>rosids</taxon>
        <taxon>fabids</taxon>
        <taxon>Fabales</taxon>
        <taxon>Fabaceae</taxon>
        <taxon>Papilionoideae</taxon>
        <taxon>50 kb inversion clade</taxon>
        <taxon>NPAAA clade</taxon>
        <taxon>indigoferoid/millettioid clade</taxon>
        <taxon>Phaseoleae</taxon>
        <taxon>Flemingia</taxon>
    </lineage>
</organism>
<keyword evidence="2" id="KW-0812">Transmembrane</keyword>
<dbReference type="EMBL" id="JBGMDY010000004">
    <property type="protein sequence ID" value="KAL2336400.1"/>
    <property type="molecule type" value="Genomic_DNA"/>
</dbReference>
<feature type="compositionally biased region" description="Low complexity" evidence="1">
    <location>
        <begin position="121"/>
        <end position="139"/>
    </location>
</feature>
<reference evidence="3 4" key="1">
    <citation type="submission" date="2024-08" db="EMBL/GenBank/DDBJ databases">
        <title>Insights into the chromosomal genome structure of Flemingia macrophylla.</title>
        <authorList>
            <person name="Ding Y."/>
            <person name="Zhao Y."/>
            <person name="Bi W."/>
            <person name="Wu M."/>
            <person name="Zhao G."/>
            <person name="Gong Y."/>
            <person name="Li W."/>
            <person name="Zhang P."/>
        </authorList>
    </citation>
    <scope>NUCLEOTIDE SEQUENCE [LARGE SCALE GENOMIC DNA]</scope>
    <source>
        <strain evidence="3">DYQJB</strain>
        <tissue evidence="3">Leaf</tissue>
    </source>
</reference>
<accession>A0ABD1MKR6</accession>
<proteinExistence type="predicted"/>
<evidence type="ECO:0000256" key="1">
    <source>
        <dbReference type="SAM" id="MobiDB-lite"/>
    </source>
</evidence>
<evidence type="ECO:0000256" key="2">
    <source>
        <dbReference type="SAM" id="Phobius"/>
    </source>
</evidence>
<feature type="transmembrane region" description="Helical" evidence="2">
    <location>
        <begin position="168"/>
        <end position="192"/>
    </location>
</feature>
<gene>
    <name evidence="3" type="ORF">Fmac_010846</name>
</gene>
<keyword evidence="2" id="KW-1133">Transmembrane helix</keyword>
<feature type="region of interest" description="Disordered" evidence="1">
    <location>
        <begin position="121"/>
        <end position="154"/>
    </location>
</feature>
<protein>
    <submittedName>
        <fullName evidence="3">Uncharacterized protein</fullName>
    </submittedName>
</protein>
<evidence type="ECO:0000313" key="3">
    <source>
        <dbReference type="EMBL" id="KAL2336400.1"/>
    </source>
</evidence>
<sequence length="199" mass="22088">MLLMGVITNSIILNWVYVISDNMLKTRRLMDYKCPFVLLVSRLTEHYNIDTEGEARELTKEAHDVKDKALMMMRLVKTLFGWMPNEDVPPDADEPPEDVPHATTAADTPLVAAAPDASPTATAAVHTAAATPRPAPDQAGPFTSAPSSGPKPLTETTRSLRNYLRPYLSVWMIFSIDLFFYFLGLLVLVLMVPNRGRIS</sequence>
<keyword evidence="2" id="KW-0472">Membrane</keyword>
<dbReference type="AlphaFoldDB" id="A0ABD1MKR6"/>
<comment type="caution">
    <text evidence="3">The sequence shown here is derived from an EMBL/GenBank/DDBJ whole genome shotgun (WGS) entry which is preliminary data.</text>
</comment>
<name>A0ABD1MKR6_9FABA</name>
<evidence type="ECO:0000313" key="4">
    <source>
        <dbReference type="Proteomes" id="UP001603857"/>
    </source>
</evidence>
<dbReference type="Proteomes" id="UP001603857">
    <property type="component" value="Unassembled WGS sequence"/>
</dbReference>
<keyword evidence="4" id="KW-1185">Reference proteome</keyword>